<reference evidence="1 2" key="1">
    <citation type="submission" date="2012-10" db="EMBL/GenBank/DDBJ databases">
        <authorList>
            <person name="Harkins D.M."/>
            <person name="Durkin A.S."/>
            <person name="Brinkac L.M."/>
            <person name="Haft D.H."/>
            <person name="Selengut J.D."/>
            <person name="Sanka R."/>
            <person name="DePew J."/>
            <person name="Purushe J."/>
            <person name="Chanthongthip A."/>
            <person name="Lattana O."/>
            <person name="Phetsouvanh R."/>
            <person name="Newton P.N."/>
            <person name="Vinetz J.M."/>
            <person name="Sutton G.G."/>
            <person name="Nierman W.C."/>
            <person name="Fouts D.E."/>
        </authorList>
    </citation>
    <scope>NUCLEOTIDE SEQUENCE [LARGE SCALE GENOMIC DNA]</scope>
    <source>
        <strain evidence="1 2">UI 12758</strain>
    </source>
</reference>
<protein>
    <submittedName>
        <fullName evidence="1">Uncharacterized protein</fullName>
    </submittedName>
</protein>
<dbReference type="AlphaFoldDB" id="A0A0E2D614"/>
<comment type="caution">
    <text evidence="1">The sequence shown here is derived from an EMBL/GenBank/DDBJ whole genome shotgun (WGS) entry which is preliminary data.</text>
</comment>
<organism evidence="1 2">
    <name type="scientific">Leptospira interrogans str. UI 12758</name>
    <dbReference type="NCBI Taxonomy" id="1049938"/>
    <lineage>
        <taxon>Bacteria</taxon>
        <taxon>Pseudomonadati</taxon>
        <taxon>Spirochaetota</taxon>
        <taxon>Spirochaetia</taxon>
        <taxon>Leptospirales</taxon>
        <taxon>Leptospiraceae</taxon>
        <taxon>Leptospira</taxon>
    </lineage>
</organism>
<accession>A0A0E2D614</accession>
<dbReference type="RefSeq" id="WP_001197612.1">
    <property type="nucleotide sequence ID" value="NZ_AHNR02000030.1"/>
</dbReference>
<evidence type="ECO:0000313" key="2">
    <source>
        <dbReference type="Proteomes" id="UP000001340"/>
    </source>
</evidence>
<dbReference type="GeneID" id="61143931"/>
<gene>
    <name evidence="1" type="ORF">LEP1GSC105_3669</name>
</gene>
<proteinExistence type="predicted"/>
<evidence type="ECO:0000313" key="1">
    <source>
        <dbReference type="EMBL" id="EKR55359.1"/>
    </source>
</evidence>
<sequence length="82" mass="9687">MQVLFKEVIFSVCCSIDPDSNWNFFCFFDPAFEVISFYRKIQSFSFKIDSDYFFRVGTTTLYFCDLSEKCGSYCKFTFSVDS</sequence>
<dbReference type="EMBL" id="AHNR02000030">
    <property type="protein sequence ID" value="EKR55359.1"/>
    <property type="molecule type" value="Genomic_DNA"/>
</dbReference>
<dbReference type="Proteomes" id="UP000001340">
    <property type="component" value="Unassembled WGS sequence"/>
</dbReference>
<name>A0A0E2D614_LEPIR</name>